<protein>
    <submittedName>
        <fullName evidence="1">Uncharacterized protein</fullName>
    </submittedName>
</protein>
<dbReference type="RefSeq" id="WP_274373049.1">
    <property type="nucleotide sequence ID" value="NZ_CP072943.1"/>
</dbReference>
<accession>A0A9Q7ACE0</accession>
<evidence type="ECO:0000313" key="1">
    <source>
        <dbReference type="EMBL" id="QTX31859.1"/>
    </source>
</evidence>
<dbReference type="Proteomes" id="UP000671879">
    <property type="component" value="Chromosome"/>
</dbReference>
<dbReference type="KEGG" id="aram:KAR29_11040"/>
<dbReference type="AlphaFoldDB" id="A0A9Q7ACE0"/>
<organism evidence="1 2">
    <name type="scientific">Aminithiophilus ramosus</name>
    <dbReference type="NCBI Taxonomy" id="3029084"/>
    <lineage>
        <taxon>Bacteria</taxon>
        <taxon>Thermotogati</taxon>
        <taxon>Synergistota</taxon>
        <taxon>Synergistia</taxon>
        <taxon>Synergistales</taxon>
        <taxon>Aminithiophilaceae</taxon>
        <taxon>Aminithiophilus</taxon>
    </lineage>
</organism>
<proteinExistence type="predicted"/>
<evidence type="ECO:0000313" key="2">
    <source>
        <dbReference type="Proteomes" id="UP000671879"/>
    </source>
</evidence>
<keyword evidence="2" id="KW-1185">Reference proteome</keyword>
<dbReference type="EMBL" id="CP072943">
    <property type="protein sequence ID" value="QTX31859.1"/>
    <property type="molecule type" value="Genomic_DNA"/>
</dbReference>
<reference evidence="2" key="1">
    <citation type="submission" date="2021-04" db="EMBL/GenBank/DDBJ databases">
        <title>A novel Synergistetes isolate from a pyrite-forming mixed culture.</title>
        <authorList>
            <person name="Bunk B."/>
            <person name="Sproer C."/>
            <person name="Spring S."/>
            <person name="Pester M."/>
        </authorList>
    </citation>
    <scope>NUCLEOTIDE SEQUENCE [LARGE SCALE GENOMIC DNA]</scope>
    <source>
        <strain evidence="2">J.5.4.2-T.3.5.2</strain>
    </source>
</reference>
<name>A0A9Q7ACE0_9BACT</name>
<gene>
    <name evidence="1" type="ORF">KAR29_11040</name>
</gene>
<sequence length="347" mass="35946">MLPVPGESRARLAESIELVQATGFQARLAMMKLEKTETAPAPGIEIRARLEQAYKSFEALEKAAKTLDDRVNLTRLALEGRFGPHQRLAALVDLFSVLPAEAFDSPEEAMVRNAIQQELDKIAGGARLTYEQAMSTLSNGAKAVKDFAGKAKDAVKSGFDKVVGTLTTPVAYVHTKVSQAVGWENWAKIMAVTKCGAVLTVGTLGLVVAVTAMPATAVAAPLAAVGVWTIGNVGAGLSLVSDLNEIEGRSAPGVGETSYAISKGTAVIGLIQGGSPGEIFVNVVGGTMDDMTVGRPLTESELESFIAENRELFGKYGAGVDYTAPDAKDPYGGGGGGSGGGCSDGCH</sequence>